<dbReference type="SUPFAM" id="SSF103088">
    <property type="entry name" value="OmpA-like"/>
    <property type="match status" value="1"/>
</dbReference>
<reference evidence="5 6" key="1">
    <citation type="submission" date="2020-04" db="EMBL/GenBank/DDBJ databases">
        <title>Donghicola sp., a member of the Rhodobacteraceae family isolated from mangrove forest in Thailand.</title>
        <authorList>
            <person name="Charoenyingcharoen P."/>
            <person name="Yukphan P."/>
        </authorList>
    </citation>
    <scope>NUCLEOTIDE SEQUENCE [LARGE SCALE GENOMIC DNA]</scope>
    <source>
        <strain evidence="5 6">B5-SW-15</strain>
    </source>
</reference>
<feature type="compositionally biased region" description="Basic and acidic residues" evidence="2">
    <location>
        <begin position="250"/>
        <end position="275"/>
    </location>
</feature>
<dbReference type="PANTHER" id="PTHR30329">
    <property type="entry name" value="STATOR ELEMENT OF FLAGELLAR MOTOR COMPLEX"/>
    <property type="match status" value="1"/>
</dbReference>
<dbReference type="CDD" id="cd07185">
    <property type="entry name" value="OmpA_C-like"/>
    <property type="match status" value="1"/>
</dbReference>
<comment type="caution">
    <text evidence="5">The sequence shown here is derived from an EMBL/GenBank/DDBJ whole genome shotgun (WGS) entry which is preliminary data.</text>
</comment>
<name>A0A850QHH3_9RHOB</name>
<dbReference type="Pfam" id="PF00691">
    <property type="entry name" value="OmpA"/>
    <property type="match status" value="1"/>
</dbReference>
<feature type="compositionally biased region" description="Low complexity" evidence="2">
    <location>
        <begin position="112"/>
        <end position="126"/>
    </location>
</feature>
<feature type="compositionally biased region" description="Low complexity" evidence="2">
    <location>
        <begin position="211"/>
        <end position="245"/>
    </location>
</feature>
<keyword evidence="1" id="KW-0472">Membrane</keyword>
<dbReference type="InterPro" id="IPR006665">
    <property type="entry name" value="OmpA-like"/>
</dbReference>
<evidence type="ECO:0000256" key="2">
    <source>
        <dbReference type="SAM" id="MobiDB-lite"/>
    </source>
</evidence>
<organism evidence="5 6">
    <name type="scientific">Donghicola mangrovi</name>
    <dbReference type="NCBI Taxonomy" id="2729614"/>
    <lineage>
        <taxon>Bacteria</taxon>
        <taxon>Pseudomonadati</taxon>
        <taxon>Pseudomonadota</taxon>
        <taxon>Alphaproteobacteria</taxon>
        <taxon>Rhodobacterales</taxon>
        <taxon>Roseobacteraceae</taxon>
        <taxon>Donghicola</taxon>
    </lineage>
</organism>
<accession>A0A850QHH3</accession>
<dbReference type="InterPro" id="IPR050330">
    <property type="entry name" value="Bact_OuterMem_StrucFunc"/>
</dbReference>
<dbReference type="AlphaFoldDB" id="A0A850QHH3"/>
<evidence type="ECO:0000313" key="6">
    <source>
        <dbReference type="Proteomes" id="UP000592216"/>
    </source>
</evidence>
<sequence length="569" mass="60146">MTVFKNSTALILAMSLMVPHAAISQQAMDELEKLPDEARATMEACVAQSGDTAACLEEALKADTDQATEAETTAEQDKAAKKAEKQQKKAEKAAKKAEKAAAAEANAKAEAEVTAAPEAEAAPEANDGPKFVEAPETPAEAEPAQNEAAAPAPEAAPADQNTAQTEPAPAPAAETAAEAEVQATDTAPKAKLTKEERQALKREKRAEAKAALEQSLAAETEGDAPAAAALADAENTDMTATATEETITEDTARTSNEDFKTRVSDSSDKEEADDKGLTTVEKAALAGLAALAVGAVLKNGAQVAANSGDRVVLEQPDGTYRVIKDDGALLRQPGTTVRTQSYEDGSSRTISTREDGSQIITIYDSQKRIVRRERIDANGDRYVLVDDSQGAAPVEVTALPAADINDSVTVTNQDALRAALEQQARTDRSFTLNQIRQIPQVRALAPAIAVENVTFATGSAAIRPEQAESLAALGDTIRDRIAENPREIFLVEGHTDAVGNAAYNLALSDRRAESLALALTEYFNVPAENLIVQGYGEEYLKVATQTAEEANRRANVRRITDLLRTASAN</sequence>
<dbReference type="EMBL" id="JABCJE010000013">
    <property type="protein sequence ID" value="NVO25261.1"/>
    <property type="molecule type" value="Genomic_DNA"/>
</dbReference>
<dbReference type="Gene3D" id="3.30.1330.60">
    <property type="entry name" value="OmpA-like domain"/>
    <property type="match status" value="1"/>
</dbReference>
<feature type="compositionally biased region" description="Basic and acidic residues" evidence="2">
    <location>
        <begin position="75"/>
        <end position="111"/>
    </location>
</feature>
<dbReference type="InterPro" id="IPR036737">
    <property type="entry name" value="OmpA-like_sf"/>
</dbReference>
<gene>
    <name evidence="5" type="ORF">HJ536_18035</name>
</gene>
<proteinExistence type="predicted"/>
<feature type="domain" description="OmpA-like" evidence="4">
    <location>
        <begin position="442"/>
        <end position="567"/>
    </location>
</feature>
<evidence type="ECO:0000256" key="1">
    <source>
        <dbReference type="PROSITE-ProRule" id="PRU00473"/>
    </source>
</evidence>
<evidence type="ECO:0000256" key="3">
    <source>
        <dbReference type="SAM" id="SignalP"/>
    </source>
</evidence>
<dbReference type="Proteomes" id="UP000592216">
    <property type="component" value="Unassembled WGS sequence"/>
</dbReference>
<feature type="compositionally biased region" description="Low complexity" evidence="2">
    <location>
        <begin position="134"/>
        <end position="187"/>
    </location>
</feature>
<feature type="region of interest" description="Disordered" evidence="2">
    <location>
        <begin position="66"/>
        <end position="275"/>
    </location>
</feature>
<protein>
    <submittedName>
        <fullName evidence="5">OmpA family protein</fullName>
    </submittedName>
</protein>
<evidence type="ECO:0000259" key="4">
    <source>
        <dbReference type="PROSITE" id="PS51123"/>
    </source>
</evidence>
<dbReference type="PANTHER" id="PTHR30329:SF21">
    <property type="entry name" value="LIPOPROTEIN YIAD-RELATED"/>
    <property type="match status" value="1"/>
</dbReference>
<dbReference type="GO" id="GO:0016020">
    <property type="term" value="C:membrane"/>
    <property type="evidence" value="ECO:0007669"/>
    <property type="project" value="UniProtKB-UniRule"/>
</dbReference>
<feature type="signal peptide" evidence="3">
    <location>
        <begin position="1"/>
        <end position="21"/>
    </location>
</feature>
<dbReference type="PROSITE" id="PS51123">
    <property type="entry name" value="OMPA_2"/>
    <property type="match status" value="1"/>
</dbReference>
<feature type="compositionally biased region" description="Basic and acidic residues" evidence="2">
    <location>
        <begin position="192"/>
        <end position="210"/>
    </location>
</feature>
<keyword evidence="3" id="KW-0732">Signal</keyword>
<evidence type="ECO:0000313" key="5">
    <source>
        <dbReference type="EMBL" id="NVO25261.1"/>
    </source>
</evidence>
<feature type="chain" id="PRO_5032516944" evidence="3">
    <location>
        <begin position="22"/>
        <end position="569"/>
    </location>
</feature>
<dbReference type="RefSeq" id="WP_177158812.1">
    <property type="nucleotide sequence ID" value="NZ_JABCJE010000013.1"/>
</dbReference>